<dbReference type="PROSITE" id="PS51462">
    <property type="entry name" value="NUDIX"/>
    <property type="match status" value="1"/>
</dbReference>
<dbReference type="RefSeq" id="WP_109245996.1">
    <property type="nucleotide sequence ID" value="NZ_BFFO01000006.1"/>
</dbReference>
<dbReference type="EMBL" id="BFFO01000006">
    <property type="protein sequence ID" value="GBG97032.1"/>
    <property type="molecule type" value="Genomic_DNA"/>
</dbReference>
<dbReference type="Proteomes" id="UP000245021">
    <property type="component" value="Unassembled WGS sequence"/>
</dbReference>
<dbReference type="SUPFAM" id="SSF55811">
    <property type="entry name" value="Nudix"/>
    <property type="match status" value="1"/>
</dbReference>
<dbReference type="GO" id="GO:0019693">
    <property type="term" value="P:ribose phosphate metabolic process"/>
    <property type="evidence" value="ECO:0007669"/>
    <property type="project" value="TreeGrafter"/>
</dbReference>
<evidence type="ECO:0000256" key="2">
    <source>
        <dbReference type="ARBA" id="ARBA00022801"/>
    </source>
</evidence>
<feature type="domain" description="Nudix hydrolase" evidence="3">
    <location>
        <begin position="44"/>
        <end position="175"/>
    </location>
</feature>
<dbReference type="GO" id="GO:0005829">
    <property type="term" value="C:cytosol"/>
    <property type="evidence" value="ECO:0007669"/>
    <property type="project" value="TreeGrafter"/>
</dbReference>
<dbReference type="CDD" id="cd03424">
    <property type="entry name" value="NUDIX_ADPRase_Nudt5_UGPPase_Nudt14"/>
    <property type="match status" value="1"/>
</dbReference>
<dbReference type="Pfam" id="PF00293">
    <property type="entry name" value="NUDIX"/>
    <property type="match status" value="1"/>
</dbReference>
<comment type="caution">
    <text evidence="4">The sequence shown here is derived from an EMBL/GenBank/DDBJ whole genome shotgun (WGS) entry which is preliminary data.</text>
</comment>
<evidence type="ECO:0000313" key="4">
    <source>
        <dbReference type="EMBL" id="GBG97032.1"/>
    </source>
</evidence>
<name>A0A2R5HGB9_9LACT</name>
<dbReference type="PANTHER" id="PTHR11839">
    <property type="entry name" value="UDP/ADP-SUGAR PYROPHOSPHATASE"/>
    <property type="match status" value="1"/>
</dbReference>
<dbReference type="InterPro" id="IPR020476">
    <property type="entry name" value="Nudix_hydrolase"/>
</dbReference>
<dbReference type="GO" id="GO:0006753">
    <property type="term" value="P:nucleoside phosphate metabolic process"/>
    <property type="evidence" value="ECO:0007669"/>
    <property type="project" value="TreeGrafter"/>
</dbReference>
<accession>A0A2R5HGB9</accession>
<organism evidence="4 5">
    <name type="scientific">Lactococcus termiticola</name>
    <dbReference type="NCBI Taxonomy" id="2169526"/>
    <lineage>
        <taxon>Bacteria</taxon>
        <taxon>Bacillati</taxon>
        <taxon>Bacillota</taxon>
        <taxon>Bacilli</taxon>
        <taxon>Lactobacillales</taxon>
        <taxon>Streptococcaceae</taxon>
        <taxon>Lactococcus</taxon>
    </lineage>
</organism>
<reference evidence="4 5" key="1">
    <citation type="journal article" date="2018" name="Genome Announc.">
        <title>Draft Genome Sequence of Lactococcus sp. Strain NtB2 (JCM 32569), Isolated from the Gut of the Higher Termite Nasutitermes takasagoensis.</title>
        <authorList>
            <person name="Noda S."/>
            <person name="Aihara C."/>
            <person name="Yuki M."/>
            <person name="Ohkuma M."/>
        </authorList>
    </citation>
    <scope>NUCLEOTIDE SEQUENCE [LARGE SCALE GENOMIC DNA]</scope>
    <source>
        <strain evidence="4 5">NtB2</strain>
    </source>
</reference>
<evidence type="ECO:0000256" key="1">
    <source>
        <dbReference type="ARBA" id="ARBA00001946"/>
    </source>
</evidence>
<dbReference type="FunFam" id="3.90.79.10:FF:000024">
    <property type="entry name" value="ADP-ribose pyrophosphatase"/>
    <property type="match status" value="1"/>
</dbReference>
<dbReference type="OrthoDB" id="9806150at2"/>
<gene>
    <name evidence="4" type="ORF">NtB2_01169</name>
</gene>
<dbReference type="PANTHER" id="PTHR11839:SF18">
    <property type="entry name" value="NUDIX HYDROLASE DOMAIN-CONTAINING PROTEIN"/>
    <property type="match status" value="1"/>
</dbReference>
<keyword evidence="5" id="KW-1185">Reference proteome</keyword>
<keyword evidence="2" id="KW-0378">Hydrolase</keyword>
<dbReference type="PRINTS" id="PR00502">
    <property type="entry name" value="NUDIXFAMILY"/>
</dbReference>
<dbReference type="InterPro" id="IPR015797">
    <property type="entry name" value="NUDIX_hydrolase-like_dom_sf"/>
</dbReference>
<protein>
    <submittedName>
        <fullName evidence="4">ADP-ribose pyrophosphatase</fullName>
    </submittedName>
</protein>
<sequence length="187" mass="21277">MYDSKKFEEKTLKRENIFEGKIFQVVRDEIAQPDGKTGFRELVFHNGGVGIVPIIDDKILLVGQYRKALERFIYEIPAGKLEPGENADPATAGLRELEEETGYSTDELVELPVFYGTAGFSSEKTYLYYSDKLSKVEKPRPKDDDEFLEVIQVSLDEAKSMLERGEIADAKTIIALQYWEIQRLKGA</sequence>
<evidence type="ECO:0000313" key="5">
    <source>
        <dbReference type="Proteomes" id="UP000245021"/>
    </source>
</evidence>
<evidence type="ECO:0000259" key="3">
    <source>
        <dbReference type="PROSITE" id="PS51462"/>
    </source>
</evidence>
<proteinExistence type="predicted"/>
<dbReference type="InterPro" id="IPR000086">
    <property type="entry name" value="NUDIX_hydrolase_dom"/>
</dbReference>
<comment type="cofactor">
    <cofactor evidence="1">
        <name>Mg(2+)</name>
        <dbReference type="ChEBI" id="CHEBI:18420"/>
    </cofactor>
</comment>
<dbReference type="Gene3D" id="3.90.79.10">
    <property type="entry name" value="Nucleoside Triphosphate Pyrophosphohydrolase"/>
    <property type="match status" value="1"/>
</dbReference>
<dbReference type="AlphaFoldDB" id="A0A2R5HGB9"/>
<dbReference type="GO" id="GO:0016787">
    <property type="term" value="F:hydrolase activity"/>
    <property type="evidence" value="ECO:0007669"/>
    <property type="project" value="UniProtKB-KW"/>
</dbReference>